<dbReference type="AlphaFoldDB" id="B9RSJ5"/>
<feature type="region of interest" description="Disordered" evidence="1">
    <location>
        <begin position="1"/>
        <end position="55"/>
    </location>
</feature>
<organism evidence="2 3">
    <name type="scientific">Ricinus communis</name>
    <name type="common">Castor bean</name>
    <dbReference type="NCBI Taxonomy" id="3988"/>
    <lineage>
        <taxon>Eukaryota</taxon>
        <taxon>Viridiplantae</taxon>
        <taxon>Streptophyta</taxon>
        <taxon>Embryophyta</taxon>
        <taxon>Tracheophyta</taxon>
        <taxon>Spermatophyta</taxon>
        <taxon>Magnoliopsida</taxon>
        <taxon>eudicotyledons</taxon>
        <taxon>Gunneridae</taxon>
        <taxon>Pentapetalae</taxon>
        <taxon>rosids</taxon>
        <taxon>fabids</taxon>
        <taxon>Malpighiales</taxon>
        <taxon>Euphorbiaceae</taxon>
        <taxon>Acalyphoideae</taxon>
        <taxon>Acalypheae</taxon>
        <taxon>Ricinus</taxon>
    </lineage>
</organism>
<gene>
    <name evidence="2" type="ORF">RCOM_1245820</name>
</gene>
<name>B9RSJ5_RICCO</name>
<protein>
    <submittedName>
        <fullName evidence="2">Uncharacterized protein</fullName>
    </submittedName>
</protein>
<evidence type="ECO:0000313" key="3">
    <source>
        <dbReference type="Proteomes" id="UP000008311"/>
    </source>
</evidence>
<dbReference type="Proteomes" id="UP000008311">
    <property type="component" value="Unassembled WGS sequence"/>
</dbReference>
<evidence type="ECO:0000313" key="2">
    <source>
        <dbReference type="EMBL" id="EEF45733.1"/>
    </source>
</evidence>
<reference evidence="3" key="1">
    <citation type="journal article" date="2010" name="Nat. Biotechnol.">
        <title>Draft genome sequence of the oilseed species Ricinus communis.</title>
        <authorList>
            <person name="Chan A.P."/>
            <person name="Crabtree J."/>
            <person name="Zhao Q."/>
            <person name="Lorenzi H."/>
            <person name="Orvis J."/>
            <person name="Puiu D."/>
            <person name="Melake-Berhan A."/>
            <person name="Jones K.M."/>
            <person name="Redman J."/>
            <person name="Chen G."/>
            <person name="Cahoon E.B."/>
            <person name="Gedil M."/>
            <person name="Stanke M."/>
            <person name="Haas B.J."/>
            <person name="Wortman J.R."/>
            <person name="Fraser-Liggett C.M."/>
            <person name="Ravel J."/>
            <person name="Rabinowicz P.D."/>
        </authorList>
    </citation>
    <scope>NUCLEOTIDE SEQUENCE [LARGE SCALE GENOMIC DNA]</scope>
    <source>
        <strain evidence="3">cv. Hale</strain>
    </source>
</reference>
<feature type="compositionally biased region" description="Basic residues" evidence="1">
    <location>
        <begin position="1"/>
        <end position="18"/>
    </location>
</feature>
<accession>B9RSJ5</accession>
<evidence type="ECO:0000256" key="1">
    <source>
        <dbReference type="SAM" id="MobiDB-lite"/>
    </source>
</evidence>
<feature type="compositionally biased region" description="Basic and acidic residues" evidence="1">
    <location>
        <begin position="37"/>
        <end position="48"/>
    </location>
</feature>
<dbReference type="InParanoid" id="B9RSJ5"/>
<proteinExistence type="predicted"/>
<dbReference type="EMBL" id="EQ973810">
    <property type="protein sequence ID" value="EEF45733.1"/>
    <property type="molecule type" value="Genomic_DNA"/>
</dbReference>
<keyword evidence="3" id="KW-1185">Reference proteome</keyword>
<sequence>MGMRRKIRKFRQAQRARKVAGEQQVNQDEIPLSETGTNERYEHYENRSNKYAGLI</sequence>